<evidence type="ECO:0000259" key="3">
    <source>
        <dbReference type="Pfam" id="PF00534"/>
    </source>
</evidence>
<dbReference type="Pfam" id="PF00534">
    <property type="entry name" value="Glycos_transf_1"/>
    <property type="match status" value="1"/>
</dbReference>
<dbReference type="InterPro" id="IPR001296">
    <property type="entry name" value="Glyco_trans_1"/>
</dbReference>
<protein>
    <submittedName>
        <fullName evidence="5">DUF1972 domain-containing protein</fullName>
    </submittedName>
</protein>
<proteinExistence type="predicted"/>
<feature type="domain" description="Glycosyl transferase family 1" evidence="3">
    <location>
        <begin position="222"/>
        <end position="356"/>
    </location>
</feature>
<dbReference type="SUPFAM" id="SSF53756">
    <property type="entry name" value="UDP-Glycosyltransferase/glycogen phosphorylase"/>
    <property type="match status" value="1"/>
</dbReference>
<dbReference type="PANTHER" id="PTHR12526">
    <property type="entry name" value="GLYCOSYLTRANSFERASE"/>
    <property type="match status" value="1"/>
</dbReference>
<evidence type="ECO:0000313" key="6">
    <source>
        <dbReference type="Proteomes" id="UP001597304"/>
    </source>
</evidence>
<keyword evidence="1" id="KW-0328">Glycosyltransferase</keyword>
<evidence type="ECO:0000259" key="4">
    <source>
        <dbReference type="Pfam" id="PF09314"/>
    </source>
</evidence>
<dbReference type="RefSeq" id="WP_255507604.1">
    <property type="nucleotide sequence ID" value="NZ_JBHUEJ010000015.1"/>
</dbReference>
<dbReference type="InterPro" id="IPR015393">
    <property type="entry name" value="DUF1972"/>
</dbReference>
<dbReference type="Gene3D" id="3.40.50.2000">
    <property type="entry name" value="Glycogen Phosphorylase B"/>
    <property type="match status" value="2"/>
</dbReference>
<keyword evidence="2" id="KW-0808">Transferase</keyword>
<keyword evidence="6" id="KW-1185">Reference proteome</keyword>
<accession>A0ABW4KQ79</accession>
<dbReference type="PANTHER" id="PTHR12526:SF510">
    <property type="entry name" value="D-INOSITOL 3-PHOSPHATE GLYCOSYLTRANSFERASE"/>
    <property type="match status" value="1"/>
</dbReference>
<gene>
    <name evidence="5" type="ORF">ACFSF0_06235</name>
</gene>
<feature type="domain" description="DUF1972" evidence="4">
    <location>
        <begin position="27"/>
        <end position="198"/>
    </location>
</feature>
<evidence type="ECO:0000256" key="2">
    <source>
        <dbReference type="ARBA" id="ARBA00022679"/>
    </source>
</evidence>
<dbReference type="Pfam" id="PF09314">
    <property type="entry name" value="DUF1972"/>
    <property type="match status" value="1"/>
</dbReference>
<dbReference type="EMBL" id="JBHUEJ010000015">
    <property type="protein sequence ID" value="MFD1710195.1"/>
    <property type="molecule type" value="Genomic_DNA"/>
</dbReference>
<comment type="caution">
    <text evidence="5">The sequence shown here is derived from an EMBL/GenBank/DDBJ whole genome shotgun (WGS) entry which is preliminary data.</text>
</comment>
<reference evidence="6" key="1">
    <citation type="journal article" date="2019" name="Int. J. Syst. Evol. Microbiol.">
        <title>The Global Catalogue of Microorganisms (GCM) 10K type strain sequencing project: providing services to taxonomists for standard genome sequencing and annotation.</title>
        <authorList>
            <consortium name="The Broad Institute Genomics Platform"/>
            <consortium name="The Broad Institute Genome Sequencing Center for Infectious Disease"/>
            <person name="Wu L."/>
            <person name="Ma J."/>
        </authorList>
    </citation>
    <scope>NUCLEOTIDE SEQUENCE [LARGE SCALE GENOMIC DNA]</scope>
    <source>
        <strain evidence="6">LMG 29247</strain>
    </source>
</reference>
<name>A0ABW4KQ79_9BURK</name>
<sequence>MTQAPARGAGAAAAPPRSTAAAAPLRIAILGTRGIPARYGGFETFAERLAVGLVQRGHAVTVYAEADGAPGPDTWHQGVRVRARRRPAWGPASVLAYDSACLWDARRGFDLVYMLGYGAAWACWGPRAFGTPVWINVDGLEWARSKWGRGARTYLRAMESVASRAATRLIADAEAIAQRYRTLYPRGAPCDFIAYGADPVLPGQADAALLAPWSLTPGRYHVVVARPEPENHLLEIIEGHRLHTASGGGDWPLVIVGDVTGGTPYQQQLLTKASDRVRFTGGVYEPARLNALRVHAASYLHGHSVGGTNPSLLEALACGNWVIAHDNPYNREVARDAADYFAKPAELAERLNTRVAQSPEAVAQRADRARQIIAEHYTWPAIVDAYEALMQAECAHRRRPS</sequence>
<dbReference type="Proteomes" id="UP001597304">
    <property type="component" value="Unassembled WGS sequence"/>
</dbReference>
<evidence type="ECO:0000256" key="1">
    <source>
        <dbReference type="ARBA" id="ARBA00022676"/>
    </source>
</evidence>
<organism evidence="5 6">
    <name type="scientific">Ottowia flava</name>
    <dbReference type="NCBI Taxonomy" id="2675430"/>
    <lineage>
        <taxon>Bacteria</taxon>
        <taxon>Pseudomonadati</taxon>
        <taxon>Pseudomonadota</taxon>
        <taxon>Betaproteobacteria</taxon>
        <taxon>Burkholderiales</taxon>
        <taxon>Comamonadaceae</taxon>
        <taxon>Ottowia</taxon>
    </lineage>
</organism>
<evidence type="ECO:0000313" key="5">
    <source>
        <dbReference type="EMBL" id="MFD1710195.1"/>
    </source>
</evidence>